<gene>
    <name evidence="1" type="ORF">L1987_72000</name>
</gene>
<protein>
    <submittedName>
        <fullName evidence="1">Uncharacterized protein</fullName>
    </submittedName>
</protein>
<reference evidence="1 2" key="2">
    <citation type="journal article" date="2022" name="Mol. Ecol. Resour.">
        <title>The genomes of chicory, endive, great burdock and yacon provide insights into Asteraceae paleo-polyploidization history and plant inulin production.</title>
        <authorList>
            <person name="Fan W."/>
            <person name="Wang S."/>
            <person name="Wang H."/>
            <person name="Wang A."/>
            <person name="Jiang F."/>
            <person name="Liu H."/>
            <person name="Zhao H."/>
            <person name="Xu D."/>
            <person name="Zhang Y."/>
        </authorList>
    </citation>
    <scope>NUCLEOTIDE SEQUENCE [LARGE SCALE GENOMIC DNA]</scope>
    <source>
        <strain evidence="2">cv. Yunnan</strain>
        <tissue evidence="1">Leaves</tissue>
    </source>
</reference>
<name>A0ACB9AUN2_9ASTR</name>
<dbReference type="EMBL" id="CM042041">
    <property type="protein sequence ID" value="KAI3713423.1"/>
    <property type="molecule type" value="Genomic_DNA"/>
</dbReference>
<dbReference type="Proteomes" id="UP001056120">
    <property type="component" value="Linkage Group LG24"/>
</dbReference>
<evidence type="ECO:0000313" key="2">
    <source>
        <dbReference type="Proteomes" id="UP001056120"/>
    </source>
</evidence>
<sequence length="68" mass="7574">MYDQSLSGANQKVADMSSIQPPSPPFGLFGSRLHSTLHRSLLLPSSLPQLQVTDFMIDRPTIFEREAD</sequence>
<accession>A0ACB9AUN2</accession>
<reference evidence="2" key="1">
    <citation type="journal article" date="2022" name="Mol. Ecol. Resour.">
        <title>The genomes of chicory, endive, great burdock and yacon provide insights into Asteraceae palaeo-polyploidization history and plant inulin production.</title>
        <authorList>
            <person name="Fan W."/>
            <person name="Wang S."/>
            <person name="Wang H."/>
            <person name="Wang A."/>
            <person name="Jiang F."/>
            <person name="Liu H."/>
            <person name="Zhao H."/>
            <person name="Xu D."/>
            <person name="Zhang Y."/>
        </authorList>
    </citation>
    <scope>NUCLEOTIDE SEQUENCE [LARGE SCALE GENOMIC DNA]</scope>
    <source>
        <strain evidence="2">cv. Yunnan</strain>
    </source>
</reference>
<keyword evidence="2" id="KW-1185">Reference proteome</keyword>
<proteinExistence type="predicted"/>
<comment type="caution">
    <text evidence="1">The sequence shown here is derived from an EMBL/GenBank/DDBJ whole genome shotgun (WGS) entry which is preliminary data.</text>
</comment>
<organism evidence="1 2">
    <name type="scientific">Smallanthus sonchifolius</name>
    <dbReference type="NCBI Taxonomy" id="185202"/>
    <lineage>
        <taxon>Eukaryota</taxon>
        <taxon>Viridiplantae</taxon>
        <taxon>Streptophyta</taxon>
        <taxon>Embryophyta</taxon>
        <taxon>Tracheophyta</taxon>
        <taxon>Spermatophyta</taxon>
        <taxon>Magnoliopsida</taxon>
        <taxon>eudicotyledons</taxon>
        <taxon>Gunneridae</taxon>
        <taxon>Pentapetalae</taxon>
        <taxon>asterids</taxon>
        <taxon>campanulids</taxon>
        <taxon>Asterales</taxon>
        <taxon>Asteraceae</taxon>
        <taxon>Asteroideae</taxon>
        <taxon>Heliantheae alliance</taxon>
        <taxon>Millerieae</taxon>
        <taxon>Smallanthus</taxon>
    </lineage>
</organism>
<evidence type="ECO:0000313" key="1">
    <source>
        <dbReference type="EMBL" id="KAI3713423.1"/>
    </source>
</evidence>